<keyword evidence="2" id="KW-1185">Reference proteome</keyword>
<sequence length="522" mass="60932">MYDDIYNFVYHLEGSSLEKREFNAEEFIKILEQFKYDNTEFFYFVDINENMKRLERHLMKNIMKNLSAKLNTNWSAFIKDFYKCLGEMDITNFLSRWNMLKTSYLLATTYLSHMEKIQEKWAAYFNSDTFMADMITTQCGESMNNMMKGYLDANTSLTAFIAAFQSALDTQNEKTKFRVYQQNNFNIIYKTTSIFERQAASILTTFAFKKIQEQLMQSFIYKLLSRSLKFKDMKQKQVKELHIFRIAMQLNLEELLARLFYNRWKKNLSKEEIINNYIVFSTSTSQQSTTFSNIELNNDQNYQYLLTQLLQKIQRFILQNPTTAATLYNSFNEKFVSEIEKISISQSNNLITSTIKNPLIVHGKGHLSNKRILSTVELASNKKKKTSKNKENILESQECINLNNDQPSYIRPLDKIQHSNIIMISSQGQDSDSPIQQLPEYYGTKGLAVILKTLTEMFVQTKILTANICSPQSSSQYLAQVLIPETAIRLIAEDFNNISLDMAKEIMIDSVEFGLYVYDDSN</sequence>
<protein>
    <submittedName>
        <fullName evidence="1">7835_t:CDS:1</fullName>
    </submittedName>
</protein>
<evidence type="ECO:0000313" key="1">
    <source>
        <dbReference type="EMBL" id="CAG8463551.1"/>
    </source>
</evidence>
<dbReference type="EMBL" id="CAJVPM010001281">
    <property type="protein sequence ID" value="CAG8463551.1"/>
    <property type="molecule type" value="Genomic_DNA"/>
</dbReference>
<organism evidence="1 2">
    <name type="scientific">Scutellospora calospora</name>
    <dbReference type="NCBI Taxonomy" id="85575"/>
    <lineage>
        <taxon>Eukaryota</taxon>
        <taxon>Fungi</taxon>
        <taxon>Fungi incertae sedis</taxon>
        <taxon>Mucoromycota</taxon>
        <taxon>Glomeromycotina</taxon>
        <taxon>Glomeromycetes</taxon>
        <taxon>Diversisporales</taxon>
        <taxon>Gigasporaceae</taxon>
        <taxon>Scutellospora</taxon>
    </lineage>
</organism>
<name>A0ACA9KBN8_9GLOM</name>
<evidence type="ECO:0000313" key="2">
    <source>
        <dbReference type="Proteomes" id="UP000789860"/>
    </source>
</evidence>
<accession>A0ACA9KBN8</accession>
<comment type="caution">
    <text evidence="1">The sequence shown here is derived from an EMBL/GenBank/DDBJ whole genome shotgun (WGS) entry which is preliminary data.</text>
</comment>
<gene>
    <name evidence="1" type="ORF">SCALOS_LOCUS1717</name>
</gene>
<reference evidence="1" key="1">
    <citation type="submission" date="2021-06" db="EMBL/GenBank/DDBJ databases">
        <authorList>
            <person name="Kallberg Y."/>
            <person name="Tangrot J."/>
            <person name="Rosling A."/>
        </authorList>
    </citation>
    <scope>NUCLEOTIDE SEQUENCE</scope>
    <source>
        <strain evidence="1">AU212A</strain>
    </source>
</reference>
<dbReference type="Proteomes" id="UP000789860">
    <property type="component" value="Unassembled WGS sequence"/>
</dbReference>
<proteinExistence type="predicted"/>